<evidence type="ECO:0000313" key="1">
    <source>
        <dbReference type="EMBL" id="KHD06389.1"/>
    </source>
</evidence>
<evidence type="ECO:0000313" key="2">
    <source>
        <dbReference type="Proteomes" id="UP000030428"/>
    </source>
</evidence>
<name>A0A0A6P7W8_9GAMM</name>
<reference evidence="1 2" key="1">
    <citation type="journal article" date="2016" name="Front. Microbiol.">
        <title>Single-Cell (Meta-)Genomics of a Dimorphic Candidatus Thiomargarita nelsonii Reveals Genomic Plasticity.</title>
        <authorList>
            <person name="Flood B.E."/>
            <person name="Fliss P."/>
            <person name="Jones D.S."/>
            <person name="Dick G.J."/>
            <person name="Jain S."/>
            <person name="Kaster A.K."/>
            <person name="Winkel M."/>
            <person name="Mussmann M."/>
            <person name="Bailey J."/>
        </authorList>
    </citation>
    <scope>NUCLEOTIDE SEQUENCE [LARGE SCALE GENOMIC DNA]</scope>
    <source>
        <strain evidence="1">Hydrate Ridge</strain>
    </source>
</reference>
<organism evidence="1 2">
    <name type="scientific">Candidatus Thiomargarita nelsonii</name>
    <dbReference type="NCBI Taxonomy" id="1003181"/>
    <lineage>
        <taxon>Bacteria</taxon>
        <taxon>Pseudomonadati</taxon>
        <taxon>Pseudomonadota</taxon>
        <taxon>Gammaproteobacteria</taxon>
        <taxon>Thiotrichales</taxon>
        <taxon>Thiotrichaceae</taxon>
        <taxon>Thiomargarita</taxon>
    </lineage>
</organism>
<proteinExistence type="predicted"/>
<protein>
    <submittedName>
        <fullName evidence="1">Uncharacterized protein</fullName>
    </submittedName>
</protein>
<dbReference type="AlphaFoldDB" id="A0A0A6P7W8"/>
<keyword evidence="2" id="KW-1185">Reference proteome</keyword>
<comment type="caution">
    <text evidence="1">The sequence shown here is derived from an EMBL/GenBank/DDBJ whole genome shotgun (WGS) entry which is preliminary data.</text>
</comment>
<dbReference type="EMBL" id="JSZA02000011">
    <property type="protein sequence ID" value="KHD06389.1"/>
    <property type="molecule type" value="Genomic_DNA"/>
</dbReference>
<accession>A0A0A6P7W8</accession>
<dbReference type="Proteomes" id="UP000030428">
    <property type="component" value="Unassembled WGS sequence"/>
</dbReference>
<sequence length="120" mass="13397">MLGNDAEEGMRGWGLLMGALNAILEVKSSMFTDGNKLMGINPATYNPARGLRYIPHEIMPNILWIGDLPERVWSIDLKDNSSQLWDQASWIWGTTAYATTVNRRTDAFTDNPPVDAMPLS</sequence>
<gene>
    <name evidence="1" type="ORF">PN36_04265</name>
</gene>